<protein>
    <recommendedName>
        <fullName evidence="3">HEPN domain-containing protein</fullName>
    </recommendedName>
</protein>
<reference evidence="1" key="1">
    <citation type="submission" date="2021-11" db="EMBL/GenBank/DDBJ databases">
        <title>Clostridia strains as spoilage organisms.</title>
        <authorList>
            <person name="Wambui J."/>
            <person name="Stevens M.J.A."/>
            <person name="Stephan R."/>
        </authorList>
    </citation>
    <scope>NUCLEOTIDE SEQUENCE</scope>
    <source>
        <strain evidence="1">CF009</strain>
    </source>
</reference>
<dbReference type="AlphaFoldDB" id="A0AA47EJB2"/>
<gene>
    <name evidence="1" type="ORF">LL038_03125</name>
</gene>
<sequence length="296" mass="34612">MGFDDVNVNPYGGNFNNIKEKLNSVKEQDIYYQKWMGNYSEMFKISDDLNVIDWKVREWRAIKEIYASAILFEEAKCSLENRCMASYYFSAYYSIFHAMLSAICLDTNITLEKIKVITHSKVGNQFKNTYCHGKNSILSEDIYTFFNKAKYLREYYSYTPPLNITFYDESYLDNLKKFIVKCFQLTNLQSLILEKSNKHDCPGTITTGEQYMHVIEVFNKLVSKQSIDENNKYVLDPADLNVRNDILTCGIDFQFIALQLDHTFDEFRLYSGSGEFFSTDNGMTNSIYSFIYNSIM</sequence>
<organism evidence="1 2">
    <name type="scientific">Clostridium estertheticum</name>
    <dbReference type="NCBI Taxonomy" id="238834"/>
    <lineage>
        <taxon>Bacteria</taxon>
        <taxon>Bacillati</taxon>
        <taxon>Bacillota</taxon>
        <taxon>Clostridia</taxon>
        <taxon>Eubacteriales</taxon>
        <taxon>Clostridiaceae</taxon>
        <taxon>Clostridium</taxon>
    </lineage>
</organism>
<evidence type="ECO:0008006" key="3">
    <source>
        <dbReference type="Google" id="ProtNLM"/>
    </source>
</evidence>
<dbReference type="RefSeq" id="WP_216122452.1">
    <property type="nucleotide sequence ID" value="NZ_CP086239.1"/>
</dbReference>
<proteinExistence type="predicted"/>
<dbReference type="Proteomes" id="UP001164733">
    <property type="component" value="Chromosome"/>
</dbReference>
<name>A0AA47EJB2_9CLOT</name>
<accession>A0AA47EJB2</accession>
<dbReference type="EMBL" id="CP086239">
    <property type="protein sequence ID" value="WAG61259.1"/>
    <property type="molecule type" value="Genomic_DNA"/>
</dbReference>
<evidence type="ECO:0000313" key="1">
    <source>
        <dbReference type="EMBL" id="WAG61259.1"/>
    </source>
</evidence>
<evidence type="ECO:0000313" key="2">
    <source>
        <dbReference type="Proteomes" id="UP001164733"/>
    </source>
</evidence>